<feature type="transmembrane region" description="Helical" evidence="1">
    <location>
        <begin position="99"/>
        <end position="121"/>
    </location>
</feature>
<keyword evidence="1" id="KW-0812">Transmembrane</keyword>
<feature type="transmembrane region" description="Helical" evidence="1">
    <location>
        <begin position="161"/>
        <end position="185"/>
    </location>
</feature>
<dbReference type="AlphaFoldDB" id="A0A3B0SIS4"/>
<reference evidence="2" key="1">
    <citation type="submission" date="2018-06" db="EMBL/GenBank/DDBJ databases">
        <authorList>
            <person name="Zhirakovskaya E."/>
        </authorList>
    </citation>
    <scope>NUCLEOTIDE SEQUENCE</scope>
</reference>
<feature type="transmembrane region" description="Helical" evidence="1">
    <location>
        <begin position="212"/>
        <end position="233"/>
    </location>
</feature>
<feature type="transmembrane region" description="Helical" evidence="1">
    <location>
        <begin position="20"/>
        <end position="40"/>
    </location>
</feature>
<protein>
    <submittedName>
        <fullName evidence="2">Uncharacterized protein</fullName>
    </submittedName>
</protein>
<keyword evidence="1" id="KW-1133">Transmembrane helix</keyword>
<evidence type="ECO:0000313" key="2">
    <source>
        <dbReference type="EMBL" id="VAW05288.1"/>
    </source>
</evidence>
<feature type="transmembrane region" description="Helical" evidence="1">
    <location>
        <begin position="269"/>
        <end position="289"/>
    </location>
</feature>
<feature type="transmembrane region" description="Helical" evidence="1">
    <location>
        <begin position="471"/>
        <end position="492"/>
    </location>
</feature>
<feature type="transmembrane region" description="Helical" evidence="1">
    <location>
        <begin position="358"/>
        <end position="382"/>
    </location>
</feature>
<proteinExistence type="predicted"/>
<accession>A0A3B0SIS4</accession>
<keyword evidence="1" id="KW-0472">Membrane</keyword>
<name>A0A3B0SIS4_9ZZZZ</name>
<organism evidence="2">
    <name type="scientific">hydrothermal vent metagenome</name>
    <dbReference type="NCBI Taxonomy" id="652676"/>
    <lineage>
        <taxon>unclassified sequences</taxon>
        <taxon>metagenomes</taxon>
        <taxon>ecological metagenomes</taxon>
    </lineage>
</organism>
<gene>
    <name evidence="2" type="ORF">MNBD_ACTINO02-2792</name>
</gene>
<feature type="transmembrane region" description="Helical" evidence="1">
    <location>
        <begin position="133"/>
        <end position="154"/>
    </location>
</feature>
<feature type="transmembrane region" description="Helical" evidence="1">
    <location>
        <begin position="421"/>
        <end position="442"/>
    </location>
</feature>
<dbReference type="EMBL" id="UOEK01000314">
    <property type="protein sequence ID" value="VAW05288.1"/>
    <property type="molecule type" value="Genomic_DNA"/>
</dbReference>
<feature type="transmembrane region" description="Helical" evidence="1">
    <location>
        <begin position="60"/>
        <end position="78"/>
    </location>
</feature>
<evidence type="ECO:0000256" key="1">
    <source>
        <dbReference type="SAM" id="Phobius"/>
    </source>
</evidence>
<sequence>MRATVRLTGGYLTEYARRPVNLALLVLVPLVFVILAAGSLTDFASIVGGVADPGQLAAPTAGWAAAFLAGVAGFFHVLGSRDTDRRLANAGMGAWRVTFARLVSGLGLALLAAAAAIVALAIRTGLPDPTRTIVGTVLTAVIYLGIGIAIGAVVRNEVNGSLIVIFIWMLDVFLGPAMAGGTVALNRVFPSHFVTLYVLNKPSGYAGPLGDLGWALVWTFGALIVATLIFASATATRRKLTRGVGAPGSVRGRVRAGLRYGLRDNRRNVALWVLLVVLPVFFISLSFYITPDDPAPVELVIRGITQIKVLSMINVHGAIMVPITIAFLAGLTGMFVVQGSLQADARLALAGFRPREILASRLGVIALAGLLTTVVSLAITAIDFAPESWLWFAVGNGLVAATYGMVGVVVGALFGRVGGLYLMFLLPFIDVGIAQNIMFSAAPPAWGAALPARGAVQVLIDGAFTPTFDRFGGLLLAVGWLIVLTAVAAEIVRRIAEPKRA</sequence>
<feature type="transmembrane region" description="Helical" evidence="1">
    <location>
        <begin position="309"/>
        <end position="337"/>
    </location>
</feature>
<feature type="transmembrane region" description="Helical" evidence="1">
    <location>
        <begin position="388"/>
        <end position="414"/>
    </location>
</feature>